<comment type="caution">
    <text evidence="2">The sequence shown here is derived from an EMBL/GenBank/DDBJ whole genome shotgun (WGS) entry which is preliminary data.</text>
</comment>
<accession>A0A5J4WEM2</accession>
<protein>
    <recommendedName>
        <fullName evidence="4">UDENN domain-containing protein</fullName>
    </recommendedName>
</protein>
<dbReference type="AlphaFoldDB" id="A0A5J4WEM2"/>
<feature type="region of interest" description="Disordered" evidence="1">
    <location>
        <begin position="456"/>
        <end position="494"/>
    </location>
</feature>
<reference evidence="2 3" key="1">
    <citation type="submission" date="2019-03" db="EMBL/GenBank/DDBJ databases">
        <title>Single cell metagenomics reveals metabolic interactions within the superorganism composed of flagellate Streblomastix strix and complex community of Bacteroidetes bacteria on its surface.</title>
        <authorList>
            <person name="Treitli S.C."/>
            <person name="Kolisko M."/>
            <person name="Husnik F."/>
            <person name="Keeling P."/>
            <person name="Hampl V."/>
        </authorList>
    </citation>
    <scope>NUCLEOTIDE SEQUENCE [LARGE SCALE GENOMIC DNA]</scope>
    <source>
        <strain evidence="2">ST1C</strain>
    </source>
</reference>
<feature type="compositionally biased region" description="Acidic residues" evidence="1">
    <location>
        <begin position="357"/>
        <end position="397"/>
    </location>
</feature>
<dbReference type="OrthoDB" id="66409at2759"/>
<evidence type="ECO:0000256" key="1">
    <source>
        <dbReference type="SAM" id="MobiDB-lite"/>
    </source>
</evidence>
<proteinExistence type="predicted"/>
<dbReference type="EMBL" id="SNRW01002327">
    <property type="protein sequence ID" value="KAA6393143.1"/>
    <property type="molecule type" value="Genomic_DNA"/>
</dbReference>
<evidence type="ECO:0008006" key="4">
    <source>
        <dbReference type="Google" id="ProtNLM"/>
    </source>
</evidence>
<feature type="compositionally biased region" description="Acidic residues" evidence="1">
    <location>
        <begin position="456"/>
        <end position="468"/>
    </location>
</feature>
<evidence type="ECO:0000313" key="2">
    <source>
        <dbReference type="EMBL" id="KAA6393143.1"/>
    </source>
</evidence>
<evidence type="ECO:0000313" key="3">
    <source>
        <dbReference type="Proteomes" id="UP000324800"/>
    </source>
</evidence>
<sequence>MDPLSFVAIAELDKNQQLTIPWNFPSLPAGLTHTFLYSRSFLIDTKQAKYSSSSQTKTNSLEPPQFIFSRYSSIWLYTYTFKVDASERQDLLLYSDYISITLGSKNFFPERYLLILKTFADQFVQSHGKTTDILSSILNLSTQGSIISSSQSQSNSKSSDNQLQSQISQQLSLIPLSETEIRKSYQKTPLLSLIKLFGPHSTLLWHGVITKKNILIKVKKEENELNSDEAGNDGKVPNASIPLLLYIIRSFPLFAIHRLDWSILHPMIRANDIDIQDLKNVLNDSTKQGQSNRGVICGCIESEYAQIESQFEWDIVADLNMKSVIVKTHSYNKQQQDIAAQRREQSLKRNRIKKKDEDEEEISDHENEFSDEFVESSSGDEDEDEDDEEENENEEELNEKKFLRAQKKHRKVLLQQQRLQERLTQQQKPRLPHQTFEITPYHKEVMNIVQEYCNDDEDEEVEEDEEEEGQTKKSKLKKKNKEEEKEKKKERRRNDEIKKNKELIQKLTQLNQRIAKDKIDDIRLKIIQRANEKSNGNKEKYRRLSDFTTRNVFSVLRPVQQQTSSHGDDSNASNRSLKLSAANKQLLFATCRFLVDVNRAEQMKQK</sequence>
<gene>
    <name evidence="2" type="ORF">EZS28_011332</name>
</gene>
<feature type="region of interest" description="Disordered" evidence="1">
    <location>
        <begin position="333"/>
        <end position="402"/>
    </location>
</feature>
<feature type="compositionally biased region" description="Basic and acidic residues" evidence="1">
    <location>
        <begin position="480"/>
        <end position="494"/>
    </location>
</feature>
<name>A0A5J4WEM2_9EUKA</name>
<organism evidence="2 3">
    <name type="scientific">Streblomastix strix</name>
    <dbReference type="NCBI Taxonomy" id="222440"/>
    <lineage>
        <taxon>Eukaryota</taxon>
        <taxon>Metamonada</taxon>
        <taxon>Preaxostyla</taxon>
        <taxon>Oxymonadida</taxon>
        <taxon>Streblomastigidae</taxon>
        <taxon>Streblomastix</taxon>
    </lineage>
</organism>
<dbReference type="Proteomes" id="UP000324800">
    <property type="component" value="Unassembled WGS sequence"/>
</dbReference>